<sequence length="784" mass="85524">MKRITIHPPVPSHFLLIVRLVLLLVCLTSSGRAQTAESLTPDQIRQFVQQAQASGMTESQTEQLARSRGFTDADITRMRQRIQETVGTPNRQGSPSAPAVVTREQPPTPTPPVAATIHSGTSPLPTVFGASLFSNASLSFEPNLRIPTPRNYQLGPDDELVIAIFGNAQQTYRPRVSPEGSIRIENLAPIYVSGLTIEQAEQRIVGRLRTLFQGLNNGGGIGAQVTLGSVRSISVTLLGQIVRPGTYTLSSLASVFNALYAAGGPSPDRGSFRDVRVYRANRLVKTLDIYDFLLRADQSANIRLHDQDIIFVDHYDTRVELTGQVRQPGLYEARRGETLRQLLTMAGGFTDQAYTASVSLLRNTATGKQLLTIPANEIDTFTPKAGDQLTVGSLLNRVENKVTIKGAVFRPGDFALTQNPTLTQLIRTAEGLREDAFLNRATIRRLRDNLDPELISVDLGNVLRGQRPDMPLKRDDVVDIISVGQLRQTRTVSILGAVNQPGSFPFVDSLTVANLIVLAGGFTDGAISARLEIARRVGADTSGIPTGQNTQLLSFSIDRHLRLNPADAQLVLRPYDQVFVRTSPRYEAQKDVVAVGELVYPGSYAIRTSTDRIADLIGRAGGLKPDADLLSARFTRRGEVVSVAIQRILNNPSDVANLLLEDGDTLTIPRRTELVQVRGEVLNPATVGFDPAKSFRKYISEAGGFTSKAQRRKVYAIRANGKIVSTRSFLGLHRYPTPERGMTVVIPTEPPKEQNRLSATERAALLTVISSGAAVVLSVIRLFL</sequence>
<evidence type="ECO:0000256" key="14">
    <source>
        <dbReference type="ARBA" id="ARBA00023288"/>
    </source>
</evidence>
<proteinExistence type="inferred from homology"/>
<comment type="subcellular location">
    <subcellularLocation>
        <location evidence="1">Cell outer membrane</location>
        <topology evidence="1">Multi-pass membrane protein</topology>
    </subcellularLocation>
</comment>
<dbReference type="GO" id="GO:0015288">
    <property type="term" value="F:porin activity"/>
    <property type="evidence" value="ECO:0007669"/>
    <property type="project" value="UniProtKB-KW"/>
</dbReference>
<dbReference type="Pfam" id="PF10531">
    <property type="entry name" value="SLBB"/>
    <property type="match status" value="4"/>
</dbReference>
<gene>
    <name evidence="19" type="ORF">CLV58_105254</name>
</gene>
<evidence type="ECO:0000259" key="18">
    <source>
        <dbReference type="Pfam" id="PF22461"/>
    </source>
</evidence>
<reference evidence="19 20" key="1">
    <citation type="submission" date="2018-03" db="EMBL/GenBank/DDBJ databases">
        <title>Genomic Encyclopedia of Archaeal and Bacterial Type Strains, Phase II (KMG-II): from individual species to whole genera.</title>
        <authorList>
            <person name="Goeker M."/>
        </authorList>
    </citation>
    <scope>NUCLEOTIDE SEQUENCE [LARGE SCALE GENOMIC DNA]</scope>
    <source>
        <strain evidence="19 20">DSM 28354</strain>
    </source>
</reference>
<feature type="region of interest" description="Disordered" evidence="15">
    <location>
        <begin position="51"/>
        <end position="119"/>
    </location>
</feature>
<evidence type="ECO:0000256" key="10">
    <source>
        <dbReference type="ARBA" id="ARBA00023114"/>
    </source>
</evidence>
<evidence type="ECO:0000256" key="12">
    <source>
        <dbReference type="ARBA" id="ARBA00023139"/>
    </source>
</evidence>
<accession>A0A2T0T8Q5</accession>
<dbReference type="PANTHER" id="PTHR33619:SF3">
    <property type="entry name" value="POLYSACCHARIDE EXPORT PROTEIN GFCE-RELATED"/>
    <property type="match status" value="1"/>
</dbReference>
<dbReference type="InterPro" id="IPR049712">
    <property type="entry name" value="Poly_export"/>
</dbReference>
<evidence type="ECO:0000256" key="6">
    <source>
        <dbReference type="ARBA" id="ARBA00022692"/>
    </source>
</evidence>
<dbReference type="InterPro" id="IPR019554">
    <property type="entry name" value="Soluble_ligand-bd"/>
</dbReference>
<dbReference type="InterPro" id="IPR054765">
    <property type="entry name" value="SLBB_dom"/>
</dbReference>
<keyword evidence="4" id="KW-1134">Transmembrane beta strand</keyword>
<dbReference type="GO" id="GO:0006811">
    <property type="term" value="P:monoatomic ion transport"/>
    <property type="evidence" value="ECO:0007669"/>
    <property type="project" value="UniProtKB-KW"/>
</dbReference>
<evidence type="ECO:0000256" key="15">
    <source>
        <dbReference type="SAM" id="MobiDB-lite"/>
    </source>
</evidence>
<evidence type="ECO:0000256" key="8">
    <source>
        <dbReference type="ARBA" id="ARBA00023047"/>
    </source>
</evidence>
<evidence type="ECO:0000259" key="16">
    <source>
        <dbReference type="Pfam" id="PF02563"/>
    </source>
</evidence>
<dbReference type="GO" id="GO:0015159">
    <property type="term" value="F:polysaccharide transmembrane transporter activity"/>
    <property type="evidence" value="ECO:0007669"/>
    <property type="project" value="InterPro"/>
</dbReference>
<feature type="compositionally biased region" description="Polar residues" evidence="15">
    <location>
        <begin position="51"/>
        <end position="64"/>
    </location>
</feature>
<organism evidence="19 20">
    <name type="scientific">Spirosoma oryzae</name>
    <dbReference type="NCBI Taxonomy" id="1469603"/>
    <lineage>
        <taxon>Bacteria</taxon>
        <taxon>Pseudomonadati</taxon>
        <taxon>Bacteroidota</taxon>
        <taxon>Cytophagia</taxon>
        <taxon>Cytophagales</taxon>
        <taxon>Cytophagaceae</taxon>
        <taxon>Spirosoma</taxon>
    </lineage>
</organism>
<dbReference type="GO" id="GO:0009279">
    <property type="term" value="C:cell outer membrane"/>
    <property type="evidence" value="ECO:0007669"/>
    <property type="project" value="UniProtKB-SubCell"/>
</dbReference>
<dbReference type="InterPro" id="IPR003715">
    <property type="entry name" value="Poly_export_N"/>
</dbReference>
<keyword evidence="9" id="KW-0406">Ion transport</keyword>
<evidence type="ECO:0000256" key="1">
    <source>
        <dbReference type="ARBA" id="ARBA00004571"/>
    </source>
</evidence>
<evidence type="ECO:0000313" key="20">
    <source>
        <dbReference type="Proteomes" id="UP000238375"/>
    </source>
</evidence>
<protein>
    <submittedName>
        <fullName evidence="19">Protein involved in polysaccharide export with SLBB domain</fullName>
    </submittedName>
</protein>
<evidence type="ECO:0000259" key="17">
    <source>
        <dbReference type="Pfam" id="PF10531"/>
    </source>
</evidence>
<keyword evidence="13" id="KW-0998">Cell outer membrane</keyword>
<keyword evidence="5" id="KW-0762">Sugar transport</keyword>
<name>A0A2T0T8Q5_9BACT</name>
<feature type="domain" description="Soluble ligand binding" evidence="17">
    <location>
        <begin position="675"/>
        <end position="723"/>
    </location>
</feature>
<dbReference type="Pfam" id="PF02563">
    <property type="entry name" value="Poly_export"/>
    <property type="match status" value="1"/>
</dbReference>
<keyword evidence="11" id="KW-0472">Membrane</keyword>
<keyword evidence="7" id="KW-0732">Signal</keyword>
<feature type="domain" description="Polysaccharide export protein N-terminal" evidence="16">
    <location>
        <begin position="148"/>
        <end position="210"/>
    </location>
</feature>
<feature type="domain" description="Soluble ligand binding" evidence="17">
    <location>
        <begin position="235"/>
        <end position="280"/>
    </location>
</feature>
<keyword evidence="14" id="KW-0449">Lipoprotein</keyword>
<evidence type="ECO:0000256" key="3">
    <source>
        <dbReference type="ARBA" id="ARBA00022448"/>
    </source>
</evidence>
<feature type="domain" description="Soluble ligand binding" evidence="17">
    <location>
        <begin position="319"/>
        <end position="367"/>
    </location>
</feature>
<keyword evidence="8" id="KW-0625">Polysaccharide transport</keyword>
<dbReference type="Proteomes" id="UP000238375">
    <property type="component" value="Unassembled WGS sequence"/>
</dbReference>
<keyword evidence="3" id="KW-0813">Transport</keyword>
<evidence type="ECO:0000313" key="19">
    <source>
        <dbReference type="EMBL" id="PRY42051.1"/>
    </source>
</evidence>
<feature type="domain" description="SLBB" evidence="18">
    <location>
        <begin position="592"/>
        <end position="667"/>
    </location>
</feature>
<evidence type="ECO:0000256" key="7">
    <source>
        <dbReference type="ARBA" id="ARBA00022729"/>
    </source>
</evidence>
<evidence type="ECO:0000256" key="4">
    <source>
        <dbReference type="ARBA" id="ARBA00022452"/>
    </source>
</evidence>
<dbReference type="PANTHER" id="PTHR33619">
    <property type="entry name" value="POLYSACCHARIDE EXPORT PROTEIN GFCE-RELATED"/>
    <property type="match status" value="1"/>
</dbReference>
<comment type="caution">
    <text evidence="19">The sequence shown here is derived from an EMBL/GenBank/DDBJ whole genome shotgun (WGS) entry which is preliminary data.</text>
</comment>
<evidence type="ECO:0000256" key="9">
    <source>
        <dbReference type="ARBA" id="ARBA00023065"/>
    </source>
</evidence>
<keyword evidence="12" id="KW-0564">Palmitate</keyword>
<dbReference type="GO" id="GO:0046930">
    <property type="term" value="C:pore complex"/>
    <property type="evidence" value="ECO:0007669"/>
    <property type="project" value="UniProtKB-KW"/>
</dbReference>
<evidence type="ECO:0000256" key="13">
    <source>
        <dbReference type="ARBA" id="ARBA00023237"/>
    </source>
</evidence>
<dbReference type="Pfam" id="PF22461">
    <property type="entry name" value="SLBB_2"/>
    <property type="match status" value="1"/>
</dbReference>
<keyword evidence="20" id="KW-1185">Reference proteome</keyword>
<keyword evidence="10" id="KW-0626">Porin</keyword>
<feature type="compositionally biased region" description="Polar residues" evidence="15">
    <location>
        <begin position="83"/>
        <end position="95"/>
    </location>
</feature>
<dbReference type="EMBL" id="PVTE01000005">
    <property type="protein sequence ID" value="PRY42051.1"/>
    <property type="molecule type" value="Genomic_DNA"/>
</dbReference>
<evidence type="ECO:0000256" key="5">
    <source>
        <dbReference type="ARBA" id="ARBA00022597"/>
    </source>
</evidence>
<dbReference type="Gene3D" id="3.10.560.10">
    <property type="entry name" value="Outer membrane lipoprotein wza domain like"/>
    <property type="match status" value="6"/>
</dbReference>
<evidence type="ECO:0000256" key="2">
    <source>
        <dbReference type="ARBA" id="ARBA00009450"/>
    </source>
</evidence>
<dbReference type="SUPFAM" id="SSF142984">
    <property type="entry name" value="Nqo1 middle domain-like"/>
    <property type="match status" value="1"/>
</dbReference>
<keyword evidence="6" id="KW-0812">Transmembrane</keyword>
<dbReference type="RefSeq" id="WP_245882263.1">
    <property type="nucleotide sequence ID" value="NZ_PVTE01000005.1"/>
</dbReference>
<evidence type="ECO:0000256" key="11">
    <source>
        <dbReference type="ARBA" id="ARBA00023136"/>
    </source>
</evidence>
<comment type="similarity">
    <text evidence="2">Belongs to the BexD/CtrA/VexA family.</text>
</comment>
<feature type="domain" description="Soluble ligand binding" evidence="17">
    <location>
        <begin position="492"/>
        <end position="536"/>
    </location>
</feature>
<dbReference type="AlphaFoldDB" id="A0A2T0T8Q5"/>